<dbReference type="GO" id="GO:0008972">
    <property type="term" value="F:phosphomethylpyrimidine kinase activity"/>
    <property type="evidence" value="ECO:0007669"/>
    <property type="project" value="UniProtKB-EC"/>
</dbReference>
<dbReference type="PANTHER" id="PTHR20858">
    <property type="entry name" value="PHOSPHOMETHYLPYRIMIDINE KINASE"/>
    <property type="match status" value="1"/>
</dbReference>
<dbReference type="PANTHER" id="PTHR20858:SF17">
    <property type="entry name" value="HYDROXYMETHYLPYRIMIDINE_PHOSPHOMETHYLPYRIMIDINE KINASE THI20-RELATED"/>
    <property type="match status" value="1"/>
</dbReference>
<evidence type="ECO:0000256" key="2">
    <source>
        <dbReference type="ARBA" id="ARBA00012135"/>
    </source>
</evidence>
<dbReference type="NCBIfam" id="TIGR00097">
    <property type="entry name" value="HMP-P_kinase"/>
    <property type="match status" value="1"/>
</dbReference>
<evidence type="ECO:0000313" key="4">
    <source>
        <dbReference type="EMBL" id="MDN0048165.1"/>
    </source>
</evidence>
<dbReference type="CDD" id="cd01169">
    <property type="entry name" value="HMPP_kinase"/>
    <property type="match status" value="1"/>
</dbReference>
<name>A0ABT7X288_9BACE</name>
<dbReference type="GO" id="GO:0008902">
    <property type="term" value="F:hydroxymethylpyrimidine kinase activity"/>
    <property type="evidence" value="ECO:0007669"/>
    <property type="project" value="UniProtKB-EC"/>
</dbReference>
<reference evidence="4" key="2">
    <citation type="submission" date="2024-05" db="EMBL/GenBank/DDBJ databases">
        <title>Identification and characterization of horizontal gene transfer across gut microbiota members of farm animals based on homology search.</title>
        <authorList>
            <person name="Schwarzerova J."/>
            <person name="Nykrynova M."/>
            <person name="Jureckova K."/>
            <person name="Cejkova D."/>
            <person name="Rychlik I."/>
        </authorList>
    </citation>
    <scope>NUCLEOTIDE SEQUENCE</scope>
    <source>
        <strain evidence="4">84_SSukc20</strain>
    </source>
</reference>
<comment type="caution">
    <text evidence="4">The sequence shown here is derived from an EMBL/GenBank/DDBJ whole genome shotgun (WGS) entry which is preliminary data.</text>
</comment>
<dbReference type="Pfam" id="PF08543">
    <property type="entry name" value="Phos_pyr_kin"/>
    <property type="match status" value="1"/>
</dbReference>
<sequence>MKHYPCILTIAGSDCSGGAGIQADIKTISALGAYAASAITAITVQNTCGVTGIHAVPPTYIQGQIQAVMTDIPPISVKIGMLNDAGTIRAIAESLHRFTPYYKYIVLDPVMVSTSGCKLIEDDAIEALTSLLMPLATLITPNLSEAEVLTGKRIATIPDMEKAAKELLAFGSQAVLVKGGHLNEAEMCDVLYIKGEDRPHLFSSPKIESRNTHGTGCTLSSAIATYLALGKPLEEAVRKAKAYVYQGILSGKDVHIGEGHGPLNHFFAPVPLRVNEELRMKN</sequence>
<dbReference type="InterPro" id="IPR029056">
    <property type="entry name" value="Ribokinase-like"/>
</dbReference>
<dbReference type="Gene3D" id="3.40.1190.20">
    <property type="match status" value="1"/>
</dbReference>
<dbReference type="EC" id="2.7.1.49" evidence="2"/>
<keyword evidence="4" id="KW-0808">Transferase</keyword>
<dbReference type="InterPro" id="IPR004399">
    <property type="entry name" value="HMP/HMP-P_kinase_dom"/>
</dbReference>
<dbReference type="Proteomes" id="UP001167871">
    <property type="component" value="Unassembled WGS sequence"/>
</dbReference>
<accession>A0ABT7X288</accession>
<evidence type="ECO:0000313" key="5">
    <source>
        <dbReference type="Proteomes" id="UP001167871"/>
    </source>
</evidence>
<dbReference type="EMBL" id="JAUEII010000002">
    <property type="protein sequence ID" value="MDN0048165.1"/>
    <property type="molecule type" value="Genomic_DNA"/>
</dbReference>
<gene>
    <name evidence="4" type="primary">thiD</name>
    <name evidence="4" type="ORF">QVO10_01970</name>
</gene>
<dbReference type="RefSeq" id="WP_022039392.1">
    <property type="nucleotide sequence ID" value="NZ_JACJJJ010000014.1"/>
</dbReference>
<keyword evidence="4" id="KW-0418">Kinase</keyword>
<feature type="domain" description="Pyridoxamine kinase/Phosphomethylpyrimidine kinase" evidence="3">
    <location>
        <begin position="14"/>
        <end position="264"/>
    </location>
</feature>
<keyword evidence="5" id="KW-1185">Reference proteome</keyword>
<dbReference type="SUPFAM" id="SSF53613">
    <property type="entry name" value="Ribokinase-like"/>
    <property type="match status" value="1"/>
</dbReference>
<reference evidence="4" key="1">
    <citation type="submission" date="2023-06" db="EMBL/GenBank/DDBJ databases">
        <authorList>
            <person name="Zeman M."/>
            <person name="Kubasova T."/>
            <person name="Jahodarova E."/>
            <person name="Nykrynova M."/>
            <person name="Rychlik I."/>
        </authorList>
    </citation>
    <scope>NUCLEOTIDE SEQUENCE</scope>
    <source>
        <strain evidence="4">84_SSukc20</strain>
    </source>
</reference>
<proteinExistence type="predicted"/>
<organism evidence="4 5">
    <name type="scientific">Bacteroides gallinaceum</name>
    <dbReference type="NCBI Taxonomy" id="1462571"/>
    <lineage>
        <taxon>Bacteria</taxon>
        <taxon>Pseudomonadati</taxon>
        <taxon>Bacteroidota</taxon>
        <taxon>Bacteroidia</taxon>
        <taxon>Bacteroidales</taxon>
        <taxon>Bacteroidaceae</taxon>
        <taxon>Bacteroides</taxon>
    </lineage>
</organism>
<dbReference type="InterPro" id="IPR013749">
    <property type="entry name" value="PM/HMP-P_kinase-1"/>
</dbReference>
<evidence type="ECO:0000256" key="1">
    <source>
        <dbReference type="ARBA" id="ARBA00004948"/>
    </source>
</evidence>
<comment type="pathway">
    <text evidence="1">Cofactor biosynthesis; thiamine diphosphate biosynthesis.</text>
</comment>
<protein>
    <recommendedName>
        <fullName evidence="2">hydroxymethylpyrimidine kinase</fullName>
        <ecNumber evidence="2">2.7.1.49</ecNumber>
    </recommendedName>
</protein>
<evidence type="ECO:0000259" key="3">
    <source>
        <dbReference type="Pfam" id="PF08543"/>
    </source>
</evidence>